<evidence type="ECO:0000256" key="5">
    <source>
        <dbReference type="SAM" id="MobiDB-lite"/>
    </source>
</evidence>
<dbReference type="GO" id="GO:0000977">
    <property type="term" value="F:RNA polymerase II transcription regulatory region sequence-specific DNA binding"/>
    <property type="evidence" value="ECO:0007669"/>
    <property type="project" value="TreeGrafter"/>
</dbReference>
<evidence type="ECO:0000256" key="4">
    <source>
        <dbReference type="ARBA" id="ARBA00022833"/>
    </source>
</evidence>
<feature type="domain" description="C2H2-type" evidence="6">
    <location>
        <begin position="321"/>
        <end position="348"/>
    </location>
</feature>
<feature type="domain" description="C2H2-type" evidence="6">
    <location>
        <begin position="220"/>
        <end position="249"/>
    </location>
</feature>
<dbReference type="GeneID" id="120894390"/>
<dbReference type="SMART" id="SM00355">
    <property type="entry name" value="ZnF_C2H2"/>
    <property type="match status" value="9"/>
</dbReference>
<keyword evidence="4" id="KW-0862">Zinc</keyword>
<accession>A0A182HTX8</accession>
<dbReference type="GO" id="GO:0008270">
    <property type="term" value="F:zinc ion binding"/>
    <property type="evidence" value="ECO:0007669"/>
    <property type="project" value="UniProtKB-KW"/>
</dbReference>
<dbReference type="RefSeq" id="XP_040152860.1">
    <property type="nucleotide sequence ID" value="XM_040296926.1"/>
</dbReference>
<evidence type="ECO:0000313" key="8">
    <source>
        <dbReference type="Proteomes" id="UP000075840"/>
    </source>
</evidence>
<evidence type="ECO:0000256" key="1">
    <source>
        <dbReference type="ARBA" id="ARBA00022723"/>
    </source>
</evidence>
<keyword evidence="1" id="KW-0479">Metal-binding</keyword>
<feature type="region of interest" description="Disordered" evidence="5">
    <location>
        <begin position="1"/>
        <end position="48"/>
    </location>
</feature>
<dbReference type="GO" id="GO:0005634">
    <property type="term" value="C:nucleus"/>
    <property type="evidence" value="ECO:0007669"/>
    <property type="project" value="TreeGrafter"/>
</dbReference>
<name>A0A182HTX8_ANOAR</name>
<reference evidence="7" key="1">
    <citation type="submission" date="2022-08" db="UniProtKB">
        <authorList>
            <consortium name="EnsemblMetazoa"/>
        </authorList>
    </citation>
    <scope>IDENTIFICATION</scope>
    <source>
        <strain evidence="7">Dongola</strain>
    </source>
</reference>
<feature type="domain" description="C2H2-type" evidence="6">
    <location>
        <begin position="347"/>
        <end position="375"/>
    </location>
</feature>
<dbReference type="PANTHER" id="PTHR24409:SF295">
    <property type="entry name" value="AZ2-RELATED"/>
    <property type="match status" value="1"/>
</dbReference>
<dbReference type="PANTHER" id="PTHR24409">
    <property type="entry name" value="ZINC FINGER PROTEIN 142"/>
    <property type="match status" value="1"/>
</dbReference>
<dbReference type="VEuPathDB" id="VectorBase:AARA21_000877"/>
<evidence type="ECO:0000256" key="2">
    <source>
        <dbReference type="ARBA" id="ARBA00022737"/>
    </source>
</evidence>
<proteinExistence type="predicted"/>
<keyword evidence="2" id="KW-0677">Repeat</keyword>
<feature type="compositionally biased region" description="Low complexity" evidence="5">
    <location>
        <begin position="33"/>
        <end position="48"/>
    </location>
</feature>
<dbReference type="Proteomes" id="UP000075840">
    <property type="component" value="Unassembled WGS sequence"/>
</dbReference>
<dbReference type="AlphaFoldDB" id="A0A182HTX8"/>
<dbReference type="KEGG" id="aara:120894390"/>
<feature type="compositionally biased region" description="Basic residues" evidence="5">
    <location>
        <begin position="1"/>
        <end position="10"/>
    </location>
</feature>
<evidence type="ECO:0000256" key="3">
    <source>
        <dbReference type="ARBA" id="ARBA00022771"/>
    </source>
</evidence>
<protein>
    <recommendedName>
        <fullName evidence="6">C2H2-type domain-containing protein</fullName>
    </recommendedName>
</protein>
<dbReference type="PROSITE" id="PS50157">
    <property type="entry name" value="ZINC_FINGER_C2H2_2"/>
    <property type="match status" value="3"/>
</dbReference>
<dbReference type="Gene3D" id="3.30.160.60">
    <property type="entry name" value="Classic Zinc Finger"/>
    <property type="match status" value="3"/>
</dbReference>
<sequence length="667" mass="75683">MDKRSKKRKSQPSSKVSTVAKKLKLAEEEQTKEPAASENVSEEAVAAVPSSVDQLRDLKADISSWLEKQEKFDQMDLEALEEASNHDDEPEDDIDLDALDVPVGVRCAQFSDTEMRKSYKYECEWGKCKFMSGTDRKYFLHVESHAELALETEAGKYTCRWDLCEYSTEDGYEFVGHVHYHAYHTKLKVHGASLHLLLKLPNCNNDSRTRNTITNRPVTFQCEWNECSDRFNKALHFFHHVKGHIDDMWPAGKWSSQKFSCMWALCTTKSKLASRKDLMKHLVSHTTERLIACFNCGTHFRIRDKFVDHCNRQLEIAHRKYQCDQCGRYYATKPLLSNHMQYHRQAHACELCPAKFSSQGLLAGHIRIKHLNQRDFKCPQCDYASHYKKDLVAHILGHEGKLFRCEEFGCNVVYRTLLGLKKHISWHYNLPTPVYACHLCDNHSRYKSSTSLKKHFLFKHDMARPPGLSRFRFKPDTDGMYRLQSFVDEKLSKHHEEQQALEQQQNSGEANEGTGSTGSKGKRKQQTSQAKAVQPMQDEAKPTALAEAMDAPKPKLKINSMKSIGIRKFQIELGVEAVEAESSSTNAVPAATASPSGGGAAIAKQLPGQHGTVAAEAAVRPPVGIKQEKVEESNHFGTESTKQPKDVKDFMVMKRYLKSSAKPSINA</sequence>
<dbReference type="InterPro" id="IPR036236">
    <property type="entry name" value="Znf_C2H2_sf"/>
</dbReference>
<evidence type="ECO:0000259" key="6">
    <source>
        <dbReference type="PROSITE" id="PS50157"/>
    </source>
</evidence>
<feature type="region of interest" description="Disordered" evidence="5">
    <location>
        <begin position="492"/>
        <end position="540"/>
    </location>
</feature>
<dbReference type="InterPro" id="IPR013087">
    <property type="entry name" value="Znf_C2H2_type"/>
</dbReference>
<dbReference type="PROSITE" id="PS00028">
    <property type="entry name" value="ZINC_FINGER_C2H2_1"/>
    <property type="match status" value="4"/>
</dbReference>
<dbReference type="VEuPathDB" id="VectorBase:AARA004738"/>
<dbReference type="EnsemblMetazoa" id="AARA004738-RA">
    <property type="protein sequence ID" value="AARA004738-PA"/>
    <property type="gene ID" value="AARA004738"/>
</dbReference>
<evidence type="ECO:0000313" key="7">
    <source>
        <dbReference type="EnsemblMetazoa" id="AARA004738-PA"/>
    </source>
</evidence>
<dbReference type="EMBL" id="APCN01000591">
    <property type="status" value="NOT_ANNOTATED_CDS"/>
    <property type="molecule type" value="Genomic_DNA"/>
</dbReference>
<organism evidence="7 8">
    <name type="scientific">Anopheles arabiensis</name>
    <name type="common">Mosquito</name>
    <dbReference type="NCBI Taxonomy" id="7173"/>
    <lineage>
        <taxon>Eukaryota</taxon>
        <taxon>Metazoa</taxon>
        <taxon>Ecdysozoa</taxon>
        <taxon>Arthropoda</taxon>
        <taxon>Hexapoda</taxon>
        <taxon>Insecta</taxon>
        <taxon>Pterygota</taxon>
        <taxon>Neoptera</taxon>
        <taxon>Endopterygota</taxon>
        <taxon>Diptera</taxon>
        <taxon>Nematocera</taxon>
        <taxon>Culicoidea</taxon>
        <taxon>Culicidae</taxon>
        <taxon>Anophelinae</taxon>
        <taxon>Anopheles</taxon>
    </lineage>
</organism>
<dbReference type="GO" id="GO:0000981">
    <property type="term" value="F:DNA-binding transcription factor activity, RNA polymerase II-specific"/>
    <property type="evidence" value="ECO:0007669"/>
    <property type="project" value="TreeGrafter"/>
</dbReference>
<keyword evidence="8" id="KW-1185">Reference proteome</keyword>
<dbReference type="SUPFAM" id="SSF57667">
    <property type="entry name" value="beta-beta-alpha zinc fingers"/>
    <property type="match status" value="2"/>
</dbReference>
<keyword evidence="3" id="KW-0863">Zinc-finger</keyword>